<proteinExistence type="predicted"/>
<accession>A0A4S4MVP0</accession>
<name>A0A4S4MVP0_9APHY</name>
<dbReference type="Proteomes" id="UP000308730">
    <property type="component" value="Unassembled WGS sequence"/>
</dbReference>
<reference evidence="1 2" key="1">
    <citation type="submission" date="2019-02" db="EMBL/GenBank/DDBJ databases">
        <title>Genome sequencing of the rare red list fungi Antrodiella citrinella (Flaviporus citrinellus).</title>
        <authorList>
            <person name="Buettner E."/>
            <person name="Kellner H."/>
        </authorList>
    </citation>
    <scope>NUCLEOTIDE SEQUENCE [LARGE SCALE GENOMIC DNA]</scope>
    <source>
        <strain evidence="1 2">DSM 108506</strain>
    </source>
</reference>
<dbReference type="PANTHER" id="PTHR28052">
    <property type="entry name" value="UPF0545 PROTEIN C22ORF39"/>
    <property type="match status" value="1"/>
</dbReference>
<gene>
    <name evidence="1" type="ORF">EUX98_g3771</name>
</gene>
<evidence type="ECO:0000313" key="1">
    <source>
        <dbReference type="EMBL" id="THH30409.1"/>
    </source>
</evidence>
<dbReference type="EMBL" id="SGPM01000082">
    <property type="protein sequence ID" value="THH30409.1"/>
    <property type="molecule type" value="Genomic_DNA"/>
</dbReference>
<organism evidence="1 2">
    <name type="scientific">Antrodiella citrinella</name>
    <dbReference type="NCBI Taxonomy" id="2447956"/>
    <lineage>
        <taxon>Eukaryota</taxon>
        <taxon>Fungi</taxon>
        <taxon>Dikarya</taxon>
        <taxon>Basidiomycota</taxon>
        <taxon>Agaricomycotina</taxon>
        <taxon>Agaricomycetes</taxon>
        <taxon>Polyporales</taxon>
        <taxon>Steccherinaceae</taxon>
        <taxon>Antrodiella</taxon>
    </lineage>
</organism>
<dbReference type="AlphaFoldDB" id="A0A4S4MVP0"/>
<sequence length="67" mass="8301">MNAQVKSLYRYGKMTECSQKVEDFKFCMSNNWMHPEEKREAWLRRRAEWWANRRLGKSSEDVWDIRT</sequence>
<dbReference type="OrthoDB" id="2017405at2759"/>
<comment type="caution">
    <text evidence="1">The sequence shown here is derived from an EMBL/GenBank/DDBJ whole genome shotgun (WGS) entry which is preliminary data.</text>
</comment>
<keyword evidence="2" id="KW-1185">Reference proteome</keyword>
<dbReference type="Pfam" id="PF11326">
    <property type="entry name" value="PANTS-like"/>
    <property type="match status" value="1"/>
</dbReference>
<dbReference type="PANTHER" id="PTHR28052:SF1">
    <property type="entry name" value="UPF0545 PROTEIN C22ORF39"/>
    <property type="match status" value="1"/>
</dbReference>
<evidence type="ECO:0000313" key="2">
    <source>
        <dbReference type="Proteomes" id="UP000308730"/>
    </source>
</evidence>
<protein>
    <submittedName>
        <fullName evidence="1">Uncharacterized protein</fullName>
    </submittedName>
</protein>
<dbReference type="InterPro" id="IPR021475">
    <property type="entry name" value="Pants/Emi1-like"/>
</dbReference>